<evidence type="ECO:0000313" key="2">
    <source>
        <dbReference type="Proteomes" id="UP001205105"/>
    </source>
</evidence>
<comment type="caution">
    <text evidence="1">The sequence shown here is derived from an EMBL/GenBank/DDBJ whole genome shotgun (WGS) entry which is preliminary data.</text>
</comment>
<dbReference type="AlphaFoldDB" id="A0AAD5DF60"/>
<keyword evidence="2" id="KW-1185">Reference proteome</keyword>
<dbReference type="EMBL" id="JADXDR010000185">
    <property type="protein sequence ID" value="KAI7836502.1"/>
    <property type="molecule type" value="Genomic_DNA"/>
</dbReference>
<organism evidence="1 2">
    <name type="scientific">Chlorella ohadii</name>
    <dbReference type="NCBI Taxonomy" id="2649997"/>
    <lineage>
        <taxon>Eukaryota</taxon>
        <taxon>Viridiplantae</taxon>
        <taxon>Chlorophyta</taxon>
        <taxon>core chlorophytes</taxon>
        <taxon>Trebouxiophyceae</taxon>
        <taxon>Chlorellales</taxon>
        <taxon>Chlorellaceae</taxon>
        <taxon>Chlorella clade</taxon>
        <taxon>Chlorella</taxon>
    </lineage>
</organism>
<gene>
    <name evidence="1" type="ORF">COHA_009649</name>
</gene>
<protein>
    <submittedName>
        <fullName evidence="1">Uncharacterized protein</fullName>
    </submittedName>
</protein>
<name>A0AAD5DF60_9CHLO</name>
<dbReference type="Proteomes" id="UP001205105">
    <property type="component" value="Unassembled WGS sequence"/>
</dbReference>
<proteinExistence type="predicted"/>
<reference evidence="1" key="1">
    <citation type="submission" date="2020-11" db="EMBL/GenBank/DDBJ databases">
        <title>Chlorella ohadii genome sequencing and assembly.</title>
        <authorList>
            <person name="Murik O."/>
            <person name="Treves H."/>
            <person name="Kedem I."/>
            <person name="Shotland Y."/>
            <person name="Kaplan A."/>
        </authorList>
    </citation>
    <scope>NUCLEOTIDE SEQUENCE</scope>
    <source>
        <strain evidence="1">1</strain>
    </source>
</reference>
<accession>A0AAD5DF60</accession>
<evidence type="ECO:0000313" key="1">
    <source>
        <dbReference type="EMBL" id="KAI7836502.1"/>
    </source>
</evidence>
<sequence>MSALYCQLPGRMVGRISEIGTHVTVGEQALVTKAKLKLTDDIKATVEHRSASGAVAVTLAGKRWEVAHDFGKKGTRLKWKGKLGSSRPLLPLSVLMLISPNECSRDLQGTRLKWKGKLGKSDLTLKQHVPDGKWALVPNPVVEVSRKGVLGGEGKLQAAYDCLDRVGTLEQTVYGGDDKQHKAWVKLSTKKGPSAGLRSKLQAGPLLHSAAASYSHAGGWQLSAKSKFSDGTKVKYSWDLAKDELKVAAKHTPAKLSDDAAEATLTLGMTIPVHRQQDPKVVFGIKFDL</sequence>